<dbReference type="InterPro" id="IPR013538">
    <property type="entry name" value="ASHA1/2-like_C"/>
</dbReference>
<gene>
    <name evidence="3" type="ORF">GCM10011614_31030</name>
</gene>
<dbReference type="Gene3D" id="3.30.530.20">
    <property type="match status" value="1"/>
</dbReference>
<protein>
    <submittedName>
        <fullName evidence="3">Activator of HSP90 ATPase</fullName>
    </submittedName>
</protein>
<evidence type="ECO:0000256" key="1">
    <source>
        <dbReference type="ARBA" id="ARBA00006817"/>
    </source>
</evidence>
<dbReference type="Proteomes" id="UP000648075">
    <property type="component" value="Unassembled WGS sequence"/>
</dbReference>
<dbReference type="EMBL" id="BMZA01000016">
    <property type="protein sequence ID" value="GGZ13765.1"/>
    <property type="molecule type" value="Genomic_DNA"/>
</dbReference>
<reference evidence="3" key="2">
    <citation type="submission" date="2020-09" db="EMBL/GenBank/DDBJ databases">
        <authorList>
            <person name="Sun Q."/>
            <person name="Kim S."/>
        </authorList>
    </citation>
    <scope>NUCLEOTIDE SEQUENCE</scope>
    <source>
        <strain evidence="3">KCTC 32255</strain>
    </source>
</reference>
<proteinExistence type="inferred from homology"/>
<dbReference type="Pfam" id="PF08327">
    <property type="entry name" value="AHSA1"/>
    <property type="match status" value="1"/>
</dbReference>
<dbReference type="RefSeq" id="WP_189622205.1">
    <property type="nucleotide sequence ID" value="NZ_BMZA01000016.1"/>
</dbReference>
<sequence>MAHELSITRYIAAPPAEVWDVLANRQEEWWCPAPWKVRLDEQDRRPGGVARSTILGPDGEEMPQDGIYLAWDEGRRIVATDAVTADFQPSGPFMIGFWEIAPEGEGTRYTAGARHWTAEAMEQHQAMGFEQGWSTVADQLAALCEG</sequence>
<comment type="caution">
    <text evidence="3">The sequence shown here is derived from an EMBL/GenBank/DDBJ whole genome shotgun (WGS) entry which is preliminary data.</text>
</comment>
<evidence type="ECO:0000259" key="2">
    <source>
        <dbReference type="Pfam" id="PF08327"/>
    </source>
</evidence>
<evidence type="ECO:0000313" key="4">
    <source>
        <dbReference type="Proteomes" id="UP000648075"/>
    </source>
</evidence>
<name>A0A918UJ76_9SPHN</name>
<dbReference type="SUPFAM" id="SSF55961">
    <property type="entry name" value="Bet v1-like"/>
    <property type="match status" value="1"/>
</dbReference>
<keyword evidence="4" id="KW-1185">Reference proteome</keyword>
<evidence type="ECO:0000313" key="3">
    <source>
        <dbReference type="EMBL" id="GGZ13765.1"/>
    </source>
</evidence>
<dbReference type="InterPro" id="IPR023393">
    <property type="entry name" value="START-like_dom_sf"/>
</dbReference>
<feature type="domain" description="Activator of Hsp90 ATPase homologue 1/2-like C-terminal" evidence="2">
    <location>
        <begin position="12"/>
        <end position="144"/>
    </location>
</feature>
<comment type="similarity">
    <text evidence="1">Belongs to the AHA1 family.</text>
</comment>
<dbReference type="AlphaFoldDB" id="A0A918UJ76"/>
<reference evidence="3" key="1">
    <citation type="journal article" date="2014" name="Int. J. Syst. Evol. Microbiol.">
        <title>Complete genome sequence of Corynebacterium casei LMG S-19264T (=DSM 44701T), isolated from a smear-ripened cheese.</title>
        <authorList>
            <consortium name="US DOE Joint Genome Institute (JGI-PGF)"/>
            <person name="Walter F."/>
            <person name="Albersmeier A."/>
            <person name="Kalinowski J."/>
            <person name="Ruckert C."/>
        </authorList>
    </citation>
    <scope>NUCLEOTIDE SEQUENCE</scope>
    <source>
        <strain evidence="3">KCTC 32255</strain>
    </source>
</reference>
<organism evidence="3 4">
    <name type="scientific">Novosphingobium colocasiae</name>
    <dbReference type="NCBI Taxonomy" id="1256513"/>
    <lineage>
        <taxon>Bacteria</taxon>
        <taxon>Pseudomonadati</taxon>
        <taxon>Pseudomonadota</taxon>
        <taxon>Alphaproteobacteria</taxon>
        <taxon>Sphingomonadales</taxon>
        <taxon>Sphingomonadaceae</taxon>
        <taxon>Novosphingobium</taxon>
    </lineage>
</organism>
<accession>A0A918UJ76</accession>